<organism evidence="6 7">
    <name type="scientific">Anaerotignum neopropionicum</name>
    <dbReference type="NCBI Taxonomy" id="36847"/>
    <lineage>
        <taxon>Bacteria</taxon>
        <taxon>Bacillati</taxon>
        <taxon>Bacillota</taxon>
        <taxon>Clostridia</taxon>
        <taxon>Lachnospirales</taxon>
        <taxon>Anaerotignaceae</taxon>
        <taxon>Anaerotignum</taxon>
    </lineage>
</organism>
<gene>
    <name evidence="6" type="primary">eriC_2</name>
    <name evidence="6" type="ORF">CLNEO_16280</name>
</gene>
<dbReference type="PANTHER" id="PTHR43427:SF12">
    <property type="entry name" value="CHLORIDE TRANSPORTER"/>
    <property type="match status" value="1"/>
</dbReference>
<dbReference type="PANTHER" id="PTHR43427">
    <property type="entry name" value="CHLORIDE CHANNEL PROTEIN CLC-E"/>
    <property type="match status" value="1"/>
</dbReference>
<feature type="transmembrane region" description="Helical" evidence="5">
    <location>
        <begin position="297"/>
        <end position="314"/>
    </location>
</feature>
<proteinExistence type="predicted"/>
<dbReference type="Gene3D" id="1.10.3080.10">
    <property type="entry name" value="Clc chloride channel"/>
    <property type="match status" value="1"/>
</dbReference>
<name>A0A136WF13_9FIRM</name>
<evidence type="ECO:0000313" key="6">
    <source>
        <dbReference type="EMBL" id="KXL53085.1"/>
    </source>
</evidence>
<dbReference type="GO" id="GO:0016020">
    <property type="term" value="C:membrane"/>
    <property type="evidence" value="ECO:0007669"/>
    <property type="project" value="UniProtKB-SubCell"/>
</dbReference>
<dbReference type="InterPro" id="IPR014743">
    <property type="entry name" value="Cl-channel_core"/>
</dbReference>
<keyword evidence="4 5" id="KW-0472">Membrane</keyword>
<feature type="transmembrane region" description="Helical" evidence="5">
    <location>
        <begin position="320"/>
        <end position="337"/>
    </location>
</feature>
<feature type="transmembrane region" description="Helical" evidence="5">
    <location>
        <begin position="370"/>
        <end position="389"/>
    </location>
</feature>
<comment type="subcellular location">
    <subcellularLocation>
        <location evidence="1">Membrane</location>
        <topology evidence="1">Multi-pass membrane protein</topology>
    </subcellularLocation>
</comment>
<dbReference type="Pfam" id="PF00654">
    <property type="entry name" value="Voltage_CLC"/>
    <property type="match status" value="1"/>
</dbReference>
<evidence type="ECO:0000313" key="7">
    <source>
        <dbReference type="Proteomes" id="UP000070539"/>
    </source>
</evidence>
<dbReference type="RefSeq" id="WP_066087182.1">
    <property type="nucleotide sequence ID" value="NZ_LRVM01000004.1"/>
</dbReference>
<sequence length="410" mass="44306">MLRKIVREYKEILLYSLIALFVGVIIGGIDAIFGEVLIKITEIRRDNVLTLVPFLPISGILIMLLYRYFSKESLKGMTLVFQTGHGNNDRIPKMLVPLIMVTTWITHLFGGSAGREGVAVQLGATIAHTLAKKLKFLKNSRVLLVIGMAAGFAGLFQTPLAATFFALEVLVSGVFLYEALLPALVASFAASTTSNLLGLEKFAVDIPNVLSFSPEILLKLIFVGALFGIVGGSFAYLLSYSKKKLATFIESPLKRIFIAGCILSLLLLLLHTGRYCGLGTNLISLSFSEKEIFGYDWLLKFLLTVLTLAAGFQGGEVTPLFSIGASLGVILGSLLGLPTMLIAALGYAAVFGSATNTLLAPILIGAEVFGAQNTLFFVIVCSLAFIFNGNKTIYSAQKRFNFFSNENVEV</sequence>
<dbReference type="GO" id="GO:0015108">
    <property type="term" value="F:chloride transmembrane transporter activity"/>
    <property type="evidence" value="ECO:0007669"/>
    <property type="project" value="InterPro"/>
</dbReference>
<dbReference type="PATRIC" id="fig|36847.3.peg.1898"/>
<dbReference type="SUPFAM" id="SSF81340">
    <property type="entry name" value="Clc chloride channel"/>
    <property type="match status" value="1"/>
</dbReference>
<evidence type="ECO:0000256" key="2">
    <source>
        <dbReference type="ARBA" id="ARBA00022692"/>
    </source>
</evidence>
<dbReference type="PRINTS" id="PR00762">
    <property type="entry name" value="CLCHANNEL"/>
</dbReference>
<dbReference type="InterPro" id="IPR050368">
    <property type="entry name" value="ClC-type_chloride_channel"/>
</dbReference>
<evidence type="ECO:0000256" key="1">
    <source>
        <dbReference type="ARBA" id="ARBA00004141"/>
    </source>
</evidence>
<evidence type="ECO:0000256" key="5">
    <source>
        <dbReference type="SAM" id="Phobius"/>
    </source>
</evidence>
<feature type="transmembrane region" description="Helical" evidence="5">
    <location>
        <begin position="344"/>
        <end position="364"/>
    </location>
</feature>
<keyword evidence="2 5" id="KW-0812">Transmembrane</keyword>
<keyword evidence="7" id="KW-1185">Reference proteome</keyword>
<feature type="transmembrane region" description="Helical" evidence="5">
    <location>
        <begin position="48"/>
        <end position="69"/>
    </location>
</feature>
<evidence type="ECO:0000256" key="3">
    <source>
        <dbReference type="ARBA" id="ARBA00022989"/>
    </source>
</evidence>
<feature type="transmembrane region" description="Helical" evidence="5">
    <location>
        <begin position="142"/>
        <end position="167"/>
    </location>
</feature>
<keyword evidence="3 5" id="KW-1133">Transmembrane helix</keyword>
<feature type="transmembrane region" description="Helical" evidence="5">
    <location>
        <begin position="256"/>
        <end position="276"/>
    </location>
</feature>
<dbReference type="Proteomes" id="UP000070539">
    <property type="component" value="Unassembled WGS sequence"/>
</dbReference>
<reference evidence="6 7" key="1">
    <citation type="submission" date="2016-01" db="EMBL/GenBank/DDBJ databases">
        <title>Genome sequence of Clostridium neopropionicum X4, DSM-3847.</title>
        <authorList>
            <person name="Poehlein A."/>
            <person name="Beck M.H."/>
            <person name="Bengelsdorf F.R."/>
            <person name="Daniel R."/>
            <person name="Duerre P."/>
        </authorList>
    </citation>
    <scope>NUCLEOTIDE SEQUENCE [LARGE SCALE GENOMIC DNA]</scope>
    <source>
        <strain evidence="6 7">DSM-3847</strain>
    </source>
</reference>
<feature type="transmembrane region" description="Helical" evidence="5">
    <location>
        <begin position="216"/>
        <end position="236"/>
    </location>
</feature>
<feature type="transmembrane region" description="Helical" evidence="5">
    <location>
        <begin position="12"/>
        <end position="33"/>
    </location>
</feature>
<dbReference type="InterPro" id="IPR001807">
    <property type="entry name" value="ClC"/>
</dbReference>
<feature type="transmembrane region" description="Helical" evidence="5">
    <location>
        <begin position="179"/>
        <end position="204"/>
    </location>
</feature>
<protein>
    <submittedName>
        <fullName evidence="6">Chloride/fluoride channel protein</fullName>
    </submittedName>
</protein>
<comment type="caution">
    <text evidence="6">The sequence shown here is derived from an EMBL/GenBank/DDBJ whole genome shotgun (WGS) entry which is preliminary data.</text>
</comment>
<accession>A0A136WF13</accession>
<dbReference type="OrthoDB" id="9767361at2"/>
<evidence type="ECO:0000256" key="4">
    <source>
        <dbReference type="ARBA" id="ARBA00023136"/>
    </source>
</evidence>
<dbReference type="EMBL" id="LRVM01000004">
    <property type="protein sequence ID" value="KXL53085.1"/>
    <property type="molecule type" value="Genomic_DNA"/>
</dbReference>
<dbReference type="AlphaFoldDB" id="A0A136WF13"/>
<dbReference type="STRING" id="36847.CLNEO_16280"/>